<dbReference type="Pfam" id="PF03924">
    <property type="entry name" value="CHASE"/>
    <property type="match status" value="1"/>
</dbReference>
<evidence type="ECO:0000256" key="9">
    <source>
        <dbReference type="ARBA" id="ARBA00023012"/>
    </source>
</evidence>
<dbReference type="EC" id="2.7.13.3" evidence="3"/>
<proteinExistence type="predicted"/>
<evidence type="ECO:0000259" key="13">
    <source>
        <dbReference type="PROSITE" id="PS50109"/>
    </source>
</evidence>
<accession>A0ABS1VUK3</accession>
<comment type="subcellular location">
    <subcellularLocation>
        <location evidence="2">Cell membrane</location>
    </subcellularLocation>
</comment>
<keyword evidence="7" id="KW-0418">Kinase</keyword>
<dbReference type="InterPro" id="IPR006189">
    <property type="entry name" value="CHASE_dom"/>
</dbReference>
<dbReference type="Pfam" id="PF02518">
    <property type="entry name" value="HATPase_c"/>
    <property type="match status" value="1"/>
</dbReference>
<dbReference type="RefSeq" id="WP_202994775.1">
    <property type="nucleotide sequence ID" value="NZ_JAENHO010000008.1"/>
</dbReference>
<evidence type="ECO:0000256" key="12">
    <source>
        <dbReference type="SAM" id="Phobius"/>
    </source>
</evidence>
<sequence length="603" mass="65826">MTPSTDQRTRPAGFRRSLLVLVLVALVGLGGTTLAALALRNAEQDRTTRAVAQRTTIISQAISAEVSRYSASLLDLAASVGAQSSLEAAEFTAITAAVDRRRFPGGTGLSLVVPTTGDGIAALQTRWRQLGATNLTLRPNGGGLHRFSVLNKPLDGSGSIAGLDLSASVQVVEAMNAAQAGHRVTVSRAYRLLKDSDLSPERRQLSFVFVAPIYATSPGATDNGRFRGWLTLGVRGYDFLSEVVAGSAGDRVAVTLLDNESGDPLPMASWTPDVAVDRNVEPREVPVSVAQRTWTLRVEPTRRLLTDSVQSFDEVAWLIGLVLTALLVALTGTIATSRNRALRRVEEATAALRTDIARREEVEHRLRQRETELVGFAGVVAHDLRSPLARIMGYADFLQEEAYDRLDDMQRDFLARLRKGANHMRVLIDDLLDYATAENRTMANVPVDLHRLAEEITRERSGDRTADVVVGELPTIYGDPTLLRQVLDNLIGNAIKYTPADREPRIRIGCRAVSEGRWRCEVSDNGIGIPEQDRGAVFDAFTRVGGSENFPGTGLGLAIVHRIIERHDGRVGVDENPEGGSVFWFTVPERLPMRNLETQKQMS</sequence>
<dbReference type="SUPFAM" id="SSF47384">
    <property type="entry name" value="Homodimeric domain of signal transducing histidine kinase"/>
    <property type="match status" value="1"/>
</dbReference>
<keyword evidence="5" id="KW-0808">Transferase</keyword>
<evidence type="ECO:0000256" key="5">
    <source>
        <dbReference type="ARBA" id="ARBA00022679"/>
    </source>
</evidence>
<dbReference type="SMART" id="SM01079">
    <property type="entry name" value="CHASE"/>
    <property type="match status" value="1"/>
</dbReference>
<dbReference type="PROSITE" id="PS50839">
    <property type="entry name" value="CHASE"/>
    <property type="match status" value="1"/>
</dbReference>
<dbReference type="CDD" id="cd00082">
    <property type="entry name" value="HisKA"/>
    <property type="match status" value="1"/>
</dbReference>
<feature type="domain" description="Histidine kinase" evidence="13">
    <location>
        <begin position="379"/>
        <end position="591"/>
    </location>
</feature>
<comment type="caution">
    <text evidence="15">The sequence shown here is derived from an EMBL/GenBank/DDBJ whole genome shotgun (WGS) entry which is preliminary data.</text>
</comment>
<evidence type="ECO:0000256" key="8">
    <source>
        <dbReference type="ARBA" id="ARBA00022989"/>
    </source>
</evidence>
<evidence type="ECO:0000256" key="1">
    <source>
        <dbReference type="ARBA" id="ARBA00000085"/>
    </source>
</evidence>
<evidence type="ECO:0000313" key="15">
    <source>
        <dbReference type="EMBL" id="MBL7258136.1"/>
    </source>
</evidence>
<keyword evidence="9" id="KW-0902">Two-component regulatory system</keyword>
<dbReference type="SMART" id="SM00387">
    <property type="entry name" value="HATPase_c"/>
    <property type="match status" value="1"/>
</dbReference>
<evidence type="ECO:0000256" key="7">
    <source>
        <dbReference type="ARBA" id="ARBA00022777"/>
    </source>
</evidence>
<dbReference type="InterPro" id="IPR004358">
    <property type="entry name" value="Sig_transdc_His_kin-like_C"/>
</dbReference>
<keyword evidence="6 12" id="KW-0812">Transmembrane</keyword>
<dbReference type="Gene3D" id="3.30.450.350">
    <property type="entry name" value="CHASE domain"/>
    <property type="match status" value="1"/>
</dbReference>
<gene>
    <name evidence="15" type="ORF">JKJ07_27900</name>
</gene>
<evidence type="ECO:0000256" key="6">
    <source>
        <dbReference type="ARBA" id="ARBA00022692"/>
    </source>
</evidence>
<dbReference type="InterPro" id="IPR050351">
    <property type="entry name" value="BphY/WalK/GraS-like"/>
</dbReference>
<reference evidence="15 16" key="1">
    <citation type="submission" date="2021-01" db="EMBL/GenBank/DDBJ databases">
        <title>Actinoplanes sp. nov. LDG1-01 isolated from lichen.</title>
        <authorList>
            <person name="Saeng-In P."/>
            <person name="Phongsopitanun W."/>
            <person name="Kanchanasin P."/>
            <person name="Yuki M."/>
            <person name="Kudo T."/>
            <person name="Ohkuma M."/>
            <person name="Tanasupawat S."/>
        </authorList>
    </citation>
    <scope>NUCLEOTIDE SEQUENCE [LARGE SCALE GENOMIC DNA]</scope>
    <source>
        <strain evidence="15 16">LDG1-01</strain>
    </source>
</reference>
<dbReference type="Gene3D" id="1.10.287.130">
    <property type="match status" value="1"/>
</dbReference>
<dbReference type="InterPro" id="IPR036097">
    <property type="entry name" value="HisK_dim/P_sf"/>
</dbReference>
<organism evidence="15 16">
    <name type="scientific">Paractinoplanes lichenicola</name>
    <dbReference type="NCBI Taxonomy" id="2802976"/>
    <lineage>
        <taxon>Bacteria</taxon>
        <taxon>Bacillati</taxon>
        <taxon>Actinomycetota</taxon>
        <taxon>Actinomycetes</taxon>
        <taxon>Micromonosporales</taxon>
        <taxon>Micromonosporaceae</taxon>
        <taxon>Paractinoplanes</taxon>
    </lineage>
</organism>
<dbReference type="SUPFAM" id="SSF55874">
    <property type="entry name" value="ATPase domain of HSP90 chaperone/DNA topoisomerase II/histidine kinase"/>
    <property type="match status" value="1"/>
</dbReference>
<name>A0ABS1VUK3_9ACTN</name>
<dbReference type="InterPro" id="IPR036890">
    <property type="entry name" value="HATPase_C_sf"/>
</dbReference>
<evidence type="ECO:0000313" key="16">
    <source>
        <dbReference type="Proteomes" id="UP000598996"/>
    </source>
</evidence>
<evidence type="ECO:0000259" key="14">
    <source>
        <dbReference type="PROSITE" id="PS50839"/>
    </source>
</evidence>
<dbReference type="InterPro" id="IPR005467">
    <property type="entry name" value="His_kinase_dom"/>
</dbReference>
<dbReference type="SMART" id="SM00388">
    <property type="entry name" value="HisKA"/>
    <property type="match status" value="1"/>
</dbReference>
<feature type="transmembrane region" description="Helical" evidence="12">
    <location>
        <begin position="315"/>
        <end position="335"/>
    </location>
</feature>
<keyword evidence="4" id="KW-0597">Phosphoprotein</keyword>
<protein>
    <recommendedName>
        <fullName evidence="11">Sensor-like histidine kinase SenX3</fullName>
        <ecNumber evidence="3">2.7.13.3</ecNumber>
    </recommendedName>
</protein>
<keyword evidence="8 12" id="KW-1133">Transmembrane helix</keyword>
<evidence type="ECO:0000256" key="4">
    <source>
        <dbReference type="ARBA" id="ARBA00022553"/>
    </source>
</evidence>
<dbReference type="PRINTS" id="PR00344">
    <property type="entry name" value="BCTRLSENSOR"/>
</dbReference>
<dbReference type="Pfam" id="PF00512">
    <property type="entry name" value="HisKA"/>
    <property type="match status" value="1"/>
</dbReference>
<evidence type="ECO:0000256" key="3">
    <source>
        <dbReference type="ARBA" id="ARBA00012438"/>
    </source>
</evidence>
<dbReference type="InterPro" id="IPR003661">
    <property type="entry name" value="HisK_dim/P_dom"/>
</dbReference>
<dbReference type="CDD" id="cd00075">
    <property type="entry name" value="HATPase"/>
    <property type="match status" value="1"/>
</dbReference>
<keyword evidence="16" id="KW-1185">Reference proteome</keyword>
<comment type="catalytic activity">
    <reaction evidence="1">
        <text>ATP + protein L-histidine = ADP + protein N-phospho-L-histidine.</text>
        <dbReference type="EC" id="2.7.13.3"/>
    </reaction>
</comment>
<dbReference type="InterPro" id="IPR003594">
    <property type="entry name" value="HATPase_dom"/>
</dbReference>
<dbReference type="PANTHER" id="PTHR42878">
    <property type="entry name" value="TWO-COMPONENT HISTIDINE KINASE"/>
    <property type="match status" value="1"/>
</dbReference>
<feature type="domain" description="CHASE" evidence="14">
    <location>
        <begin position="153"/>
        <end position="243"/>
    </location>
</feature>
<dbReference type="EMBL" id="JAENHO010000008">
    <property type="protein sequence ID" value="MBL7258136.1"/>
    <property type="molecule type" value="Genomic_DNA"/>
</dbReference>
<dbReference type="PANTHER" id="PTHR42878:SF15">
    <property type="entry name" value="BACTERIOPHYTOCHROME"/>
    <property type="match status" value="1"/>
</dbReference>
<evidence type="ECO:0000256" key="10">
    <source>
        <dbReference type="ARBA" id="ARBA00023136"/>
    </source>
</evidence>
<evidence type="ECO:0000256" key="11">
    <source>
        <dbReference type="ARBA" id="ARBA00039401"/>
    </source>
</evidence>
<evidence type="ECO:0000256" key="2">
    <source>
        <dbReference type="ARBA" id="ARBA00004236"/>
    </source>
</evidence>
<keyword evidence="10 12" id="KW-0472">Membrane</keyword>
<dbReference type="InterPro" id="IPR042240">
    <property type="entry name" value="CHASE_sf"/>
</dbReference>
<dbReference type="PROSITE" id="PS50109">
    <property type="entry name" value="HIS_KIN"/>
    <property type="match status" value="1"/>
</dbReference>
<dbReference type="Gene3D" id="3.30.565.10">
    <property type="entry name" value="Histidine kinase-like ATPase, C-terminal domain"/>
    <property type="match status" value="1"/>
</dbReference>
<dbReference type="Proteomes" id="UP000598996">
    <property type="component" value="Unassembled WGS sequence"/>
</dbReference>